<evidence type="ECO:0000256" key="1">
    <source>
        <dbReference type="SAM" id="MobiDB-lite"/>
    </source>
</evidence>
<proteinExistence type="predicted"/>
<feature type="chain" id="PRO_5045119597" evidence="2">
    <location>
        <begin position="20"/>
        <end position="95"/>
    </location>
</feature>
<keyword evidence="2" id="KW-0732">Signal</keyword>
<protein>
    <submittedName>
        <fullName evidence="3">Uncharacterized protein</fullName>
    </submittedName>
</protein>
<reference evidence="3 4" key="1">
    <citation type="journal article" date="2019" name="Int. J. Syst. Evol. Microbiol.">
        <title>The Global Catalogue of Microorganisms (GCM) 10K type strain sequencing project: providing services to taxonomists for standard genome sequencing and annotation.</title>
        <authorList>
            <consortium name="The Broad Institute Genomics Platform"/>
            <consortium name="The Broad Institute Genome Sequencing Center for Infectious Disease"/>
            <person name="Wu L."/>
            <person name="Ma J."/>
        </authorList>
    </citation>
    <scope>NUCLEOTIDE SEQUENCE [LARGE SCALE GENOMIC DNA]</scope>
    <source>
        <strain evidence="3 4">JCM 6305</strain>
    </source>
</reference>
<organism evidence="3 4">
    <name type="scientific">Streptomyces macrosporus</name>
    <dbReference type="NCBI Taxonomy" id="44032"/>
    <lineage>
        <taxon>Bacteria</taxon>
        <taxon>Bacillati</taxon>
        <taxon>Actinomycetota</taxon>
        <taxon>Actinomycetes</taxon>
        <taxon>Kitasatosporales</taxon>
        <taxon>Streptomycetaceae</taxon>
        <taxon>Streptomyces</taxon>
    </lineage>
</organism>
<evidence type="ECO:0000313" key="3">
    <source>
        <dbReference type="EMBL" id="GAA2467250.1"/>
    </source>
</evidence>
<evidence type="ECO:0000256" key="2">
    <source>
        <dbReference type="SAM" id="SignalP"/>
    </source>
</evidence>
<name>A0ABN3KN76_9ACTN</name>
<dbReference type="EMBL" id="BAAASZ010000052">
    <property type="protein sequence ID" value="GAA2467250.1"/>
    <property type="molecule type" value="Genomic_DNA"/>
</dbReference>
<gene>
    <name evidence="3" type="ORF">GCM10010405_59810</name>
</gene>
<dbReference type="Proteomes" id="UP001501638">
    <property type="component" value="Unassembled WGS sequence"/>
</dbReference>
<feature type="region of interest" description="Disordered" evidence="1">
    <location>
        <begin position="23"/>
        <end position="95"/>
    </location>
</feature>
<sequence length="95" mass="9508">MATTALLVVSISTASTVRAAINTGDGCGPSDGRLRPCRGQRPPGADVRRRNNGNGTGGNPNPTPATAPLPRVRSGARAPGEGENNGDDSENDGAS</sequence>
<feature type="compositionally biased region" description="Acidic residues" evidence="1">
    <location>
        <begin position="84"/>
        <end position="95"/>
    </location>
</feature>
<comment type="caution">
    <text evidence="3">The sequence shown here is derived from an EMBL/GenBank/DDBJ whole genome shotgun (WGS) entry which is preliminary data.</text>
</comment>
<evidence type="ECO:0000313" key="4">
    <source>
        <dbReference type="Proteomes" id="UP001501638"/>
    </source>
</evidence>
<accession>A0ABN3KN76</accession>
<feature type="signal peptide" evidence="2">
    <location>
        <begin position="1"/>
        <end position="19"/>
    </location>
</feature>
<keyword evidence="4" id="KW-1185">Reference proteome</keyword>